<keyword evidence="2" id="KW-1185">Reference proteome</keyword>
<evidence type="ECO:0000313" key="1">
    <source>
        <dbReference type="EMBL" id="KAI0514202.1"/>
    </source>
</evidence>
<evidence type="ECO:0000313" key="2">
    <source>
        <dbReference type="Proteomes" id="UP000829196"/>
    </source>
</evidence>
<dbReference type="AlphaFoldDB" id="A0A8T3BLL7"/>
<organism evidence="1 2">
    <name type="scientific">Dendrobium nobile</name>
    <name type="common">Orchid</name>
    <dbReference type="NCBI Taxonomy" id="94219"/>
    <lineage>
        <taxon>Eukaryota</taxon>
        <taxon>Viridiplantae</taxon>
        <taxon>Streptophyta</taxon>
        <taxon>Embryophyta</taxon>
        <taxon>Tracheophyta</taxon>
        <taxon>Spermatophyta</taxon>
        <taxon>Magnoliopsida</taxon>
        <taxon>Liliopsida</taxon>
        <taxon>Asparagales</taxon>
        <taxon>Orchidaceae</taxon>
        <taxon>Epidendroideae</taxon>
        <taxon>Malaxideae</taxon>
        <taxon>Dendrobiinae</taxon>
        <taxon>Dendrobium</taxon>
    </lineage>
</organism>
<dbReference type="Proteomes" id="UP000829196">
    <property type="component" value="Unassembled WGS sequence"/>
</dbReference>
<protein>
    <submittedName>
        <fullName evidence="1">Uncharacterized protein</fullName>
    </submittedName>
</protein>
<proteinExistence type="predicted"/>
<comment type="caution">
    <text evidence="1">The sequence shown here is derived from an EMBL/GenBank/DDBJ whole genome shotgun (WGS) entry which is preliminary data.</text>
</comment>
<dbReference type="EMBL" id="JAGYWB010000008">
    <property type="protein sequence ID" value="KAI0514202.1"/>
    <property type="molecule type" value="Genomic_DNA"/>
</dbReference>
<dbReference type="OrthoDB" id="10661568at2759"/>
<sequence>MVCCANLNTGFEYLKDQVLCCRFFSELVKSDFFSCPLSLEKLFGPSLLNLLNILPLISVDAMLEVYDYNFVVMAVDLFFWTFRRIKDGRWR</sequence>
<reference evidence="1" key="1">
    <citation type="journal article" date="2022" name="Front. Genet.">
        <title>Chromosome-Scale Assembly of the Dendrobium nobile Genome Provides Insights Into the Molecular Mechanism of the Biosynthesis of the Medicinal Active Ingredient of Dendrobium.</title>
        <authorList>
            <person name="Xu Q."/>
            <person name="Niu S.-C."/>
            <person name="Li K.-L."/>
            <person name="Zheng P.-J."/>
            <person name="Zhang X.-J."/>
            <person name="Jia Y."/>
            <person name="Liu Y."/>
            <person name="Niu Y.-X."/>
            <person name="Yu L.-H."/>
            <person name="Chen D.-F."/>
            <person name="Zhang G.-Q."/>
        </authorList>
    </citation>
    <scope>NUCLEOTIDE SEQUENCE</scope>
    <source>
        <tissue evidence="1">Leaf</tissue>
    </source>
</reference>
<gene>
    <name evidence="1" type="ORF">KFK09_010237</name>
</gene>
<accession>A0A8T3BLL7</accession>
<name>A0A8T3BLL7_DENNO</name>